<feature type="region of interest" description="Disordered" evidence="1">
    <location>
        <begin position="180"/>
        <end position="239"/>
    </location>
</feature>
<comment type="caution">
    <text evidence="2">The sequence shown here is derived from an EMBL/GenBank/DDBJ whole genome shotgun (WGS) entry which is preliminary data.</text>
</comment>
<dbReference type="EMBL" id="AAVQ01000002">
    <property type="protein sequence ID" value="EAZ63135.2"/>
    <property type="molecule type" value="Genomic_DNA"/>
</dbReference>
<evidence type="ECO:0000313" key="2">
    <source>
        <dbReference type="EMBL" id="EAZ63135.2"/>
    </source>
</evidence>
<evidence type="ECO:0000256" key="1">
    <source>
        <dbReference type="SAM" id="MobiDB-lite"/>
    </source>
</evidence>
<protein>
    <submittedName>
        <fullName evidence="2">Uncharacterized protein</fullName>
    </submittedName>
</protein>
<dbReference type="AlphaFoldDB" id="A3GHY2"/>
<accession>A3GHY2</accession>
<dbReference type="Proteomes" id="UP000002258">
    <property type="component" value="Chromosome 1"/>
</dbReference>
<reference evidence="2 3" key="1">
    <citation type="journal article" date="2007" name="Nat. Biotechnol.">
        <title>Genome sequence of the lignocellulose-bioconverting and xylose-fermenting yeast Pichia stipitis.</title>
        <authorList>
            <person name="Jeffries T.W."/>
            <person name="Grigoriev I.V."/>
            <person name="Grimwood J."/>
            <person name="Laplaza J.M."/>
            <person name="Aerts A."/>
            <person name="Salamov A."/>
            <person name="Schmutz J."/>
            <person name="Lindquist E."/>
            <person name="Dehal P."/>
            <person name="Shapiro H."/>
            <person name="Jin Y.S."/>
            <person name="Passoth V."/>
            <person name="Richardson P.M."/>
        </authorList>
    </citation>
    <scope>NUCLEOTIDE SEQUENCE [LARGE SCALE GENOMIC DNA]</scope>
    <source>
        <strain evidence="3">ATCC 58785 / CBS 6054 / NBRC 10063 / NRRL Y-11545</strain>
    </source>
</reference>
<organism evidence="2 3">
    <name type="scientific">Scheffersomyces stipitis (strain ATCC 58785 / CBS 6054 / NBRC 10063 / NRRL Y-11545)</name>
    <name type="common">Yeast</name>
    <name type="synonym">Pichia stipitis</name>
    <dbReference type="NCBI Taxonomy" id="322104"/>
    <lineage>
        <taxon>Eukaryota</taxon>
        <taxon>Fungi</taxon>
        <taxon>Dikarya</taxon>
        <taxon>Ascomycota</taxon>
        <taxon>Saccharomycotina</taxon>
        <taxon>Pichiomycetes</taxon>
        <taxon>Debaryomycetaceae</taxon>
        <taxon>Scheffersomyces</taxon>
    </lineage>
</organism>
<feature type="compositionally biased region" description="Polar residues" evidence="1">
    <location>
        <begin position="140"/>
        <end position="155"/>
    </location>
</feature>
<keyword evidence="3" id="KW-1185">Reference proteome</keyword>
<dbReference type="KEGG" id="pic:PICST_29149"/>
<feature type="compositionally biased region" description="Polar residues" evidence="1">
    <location>
        <begin position="203"/>
        <end position="215"/>
    </location>
</feature>
<sequence length="239" mass="27089">MAKISYDIDQLLRLRNSTIFRSRNLRSLWGDYCPESEYRTPFGRQIYHNQTTNRKQSQLPKRQPEKNFPTNDLNVVPLVAANCAVYPQPILVLPVLALDWLPRGSKLIPLEPTILVPNGFEHSRSGRSHRVLQPTPPANFDNTRSTPSHISNSPSHYRRVSLANELNKENLPLITNTNRFVYNPTKPNKNNPYSATGFYPEGSAQNSKPTPTGFTNECDEQSSSTQESSCEVQIELPVQ</sequence>
<dbReference type="GeneID" id="4851881"/>
<gene>
    <name evidence="2" type="ORF">PICST_29149</name>
</gene>
<feature type="region of interest" description="Disordered" evidence="1">
    <location>
        <begin position="136"/>
        <end position="156"/>
    </location>
</feature>
<dbReference type="HOGENOM" id="CLU_1161516_0_0_1"/>
<name>A3GHY2_PICST</name>
<dbReference type="RefSeq" id="XP_001387158.2">
    <property type="nucleotide sequence ID" value="XM_001387121.1"/>
</dbReference>
<proteinExistence type="predicted"/>
<evidence type="ECO:0000313" key="3">
    <source>
        <dbReference type="Proteomes" id="UP000002258"/>
    </source>
</evidence>
<feature type="compositionally biased region" description="Low complexity" evidence="1">
    <location>
        <begin position="221"/>
        <end position="231"/>
    </location>
</feature>
<feature type="compositionally biased region" description="Low complexity" evidence="1">
    <location>
        <begin position="183"/>
        <end position="192"/>
    </location>
</feature>
<dbReference type="InParanoid" id="A3GHY2"/>